<name>A0A0B5AVT3_9BACL</name>
<dbReference type="STRING" id="1508404.JMA_28120"/>
<dbReference type="OrthoDB" id="2874105at2"/>
<dbReference type="KEGG" id="jeo:JMA_28120"/>
<evidence type="ECO:0000313" key="3">
    <source>
        <dbReference type="Proteomes" id="UP000031449"/>
    </source>
</evidence>
<proteinExistence type="predicted"/>
<sequence>MDERFREVVVRTKELGETVLEALEHTQRLINEGQFEQSVYMFEEAMKGYAQIEAAIKPTAPAELVVHFDQVVKVANQIVAAYSEQEFEQAKEMLQVSMIPAFKKLDQAIVETYKDYLTQ</sequence>
<dbReference type="InterPro" id="IPR058355">
    <property type="entry name" value="DUF8042"/>
</dbReference>
<dbReference type="BioCyc" id="JESP1508404:G14D9-12093-MONOMER"/>
<organism evidence="2 3">
    <name type="scientific">Jeotgalibacillus malaysiensis</name>
    <dbReference type="NCBI Taxonomy" id="1508404"/>
    <lineage>
        <taxon>Bacteria</taxon>
        <taxon>Bacillati</taxon>
        <taxon>Bacillota</taxon>
        <taxon>Bacilli</taxon>
        <taxon>Bacillales</taxon>
        <taxon>Caryophanaceae</taxon>
        <taxon>Jeotgalibacillus</taxon>
    </lineage>
</organism>
<protein>
    <recommendedName>
        <fullName evidence="1">DUF8042 domain-containing protein</fullName>
    </recommendedName>
</protein>
<dbReference type="EMBL" id="CP009416">
    <property type="protein sequence ID" value="AJD92129.1"/>
    <property type="molecule type" value="Genomic_DNA"/>
</dbReference>
<evidence type="ECO:0000313" key="2">
    <source>
        <dbReference type="EMBL" id="AJD92129.1"/>
    </source>
</evidence>
<accession>A0A0B5AVT3</accession>
<dbReference type="Pfam" id="PF26154">
    <property type="entry name" value="DUF8042"/>
    <property type="match status" value="1"/>
</dbReference>
<dbReference type="Proteomes" id="UP000031449">
    <property type="component" value="Chromosome"/>
</dbReference>
<dbReference type="AlphaFoldDB" id="A0A0B5AVT3"/>
<gene>
    <name evidence="2" type="ORF">JMA_28120</name>
</gene>
<evidence type="ECO:0000259" key="1">
    <source>
        <dbReference type="Pfam" id="PF26154"/>
    </source>
</evidence>
<dbReference type="HOGENOM" id="CLU_2058214_0_0_9"/>
<keyword evidence="3" id="KW-1185">Reference proteome</keyword>
<reference evidence="2 3" key="1">
    <citation type="submission" date="2014-08" db="EMBL/GenBank/DDBJ databases">
        <title>Complete genome of a marine bacteria Jeotgalibacillus malaysiensis.</title>
        <authorList>
            <person name="Yaakop A.S."/>
            <person name="Chan K.-G."/>
            <person name="Goh K.M."/>
        </authorList>
    </citation>
    <scope>NUCLEOTIDE SEQUENCE [LARGE SCALE GENOMIC DNA]</scope>
    <source>
        <strain evidence="2 3">D5</strain>
    </source>
</reference>
<feature type="domain" description="DUF8042" evidence="1">
    <location>
        <begin position="6"/>
        <end position="114"/>
    </location>
</feature>